<name>A0A2Z6R1F6_9GLOM</name>
<evidence type="ECO:0000256" key="1">
    <source>
        <dbReference type="SAM" id="MobiDB-lite"/>
    </source>
</evidence>
<evidence type="ECO:0008006" key="4">
    <source>
        <dbReference type="Google" id="ProtNLM"/>
    </source>
</evidence>
<gene>
    <name evidence="2" type="ORF">RclHR1_12950007</name>
</gene>
<dbReference type="AlphaFoldDB" id="A0A2Z6R1F6"/>
<feature type="region of interest" description="Disordered" evidence="1">
    <location>
        <begin position="175"/>
        <end position="218"/>
    </location>
</feature>
<keyword evidence="3" id="KW-1185">Reference proteome</keyword>
<proteinExistence type="predicted"/>
<feature type="compositionally biased region" description="Low complexity" evidence="1">
    <location>
        <begin position="21"/>
        <end position="38"/>
    </location>
</feature>
<evidence type="ECO:0000313" key="2">
    <source>
        <dbReference type="EMBL" id="GBB86526.1"/>
    </source>
</evidence>
<dbReference type="EMBL" id="BEXD01000330">
    <property type="protein sequence ID" value="GBB86526.1"/>
    <property type="molecule type" value="Genomic_DNA"/>
</dbReference>
<accession>A0A2Z6R1F6</accession>
<organism evidence="2 3">
    <name type="scientific">Rhizophagus clarus</name>
    <dbReference type="NCBI Taxonomy" id="94130"/>
    <lineage>
        <taxon>Eukaryota</taxon>
        <taxon>Fungi</taxon>
        <taxon>Fungi incertae sedis</taxon>
        <taxon>Mucoromycota</taxon>
        <taxon>Glomeromycotina</taxon>
        <taxon>Glomeromycetes</taxon>
        <taxon>Glomerales</taxon>
        <taxon>Glomeraceae</taxon>
        <taxon>Rhizophagus</taxon>
    </lineage>
</organism>
<dbReference type="STRING" id="94130.A0A2Z6R1F6"/>
<dbReference type="Proteomes" id="UP000247702">
    <property type="component" value="Unassembled WGS sequence"/>
</dbReference>
<sequence length="235" mass="27244">MDVNKMLYFITPQGETTENKNSNIQGSSRIQSGSQGSRNKFDLSSTYEQHIRPLKENGVDKEPTYFPYISKLPGKVKIVGDKSLRKLVSKHHRRWKEKYPSEKFPLDSKIFESNMLNSIKPGPIPGFDSAEYGLVEDRRSISSSSTQITNNNIRPTIGNYAQASLSELAPRTSLLDEDKTHEKKKKKKRKHEMDYDGERKRKHKHDKDKEHRKNEKKRKKLVACPLFYSFPFVTV</sequence>
<reference evidence="2 3" key="1">
    <citation type="submission" date="2017-11" db="EMBL/GenBank/DDBJ databases">
        <title>The genome of Rhizophagus clarus HR1 reveals common genetic basis of auxotrophy among arbuscular mycorrhizal fungi.</title>
        <authorList>
            <person name="Kobayashi Y."/>
        </authorList>
    </citation>
    <scope>NUCLEOTIDE SEQUENCE [LARGE SCALE GENOMIC DNA]</scope>
    <source>
        <strain evidence="2 3">HR1</strain>
    </source>
</reference>
<feature type="region of interest" description="Disordered" evidence="1">
    <location>
        <begin position="14"/>
        <end position="41"/>
    </location>
</feature>
<comment type="caution">
    <text evidence="2">The sequence shown here is derived from an EMBL/GenBank/DDBJ whole genome shotgun (WGS) entry which is preliminary data.</text>
</comment>
<evidence type="ECO:0000313" key="3">
    <source>
        <dbReference type="Proteomes" id="UP000247702"/>
    </source>
</evidence>
<protein>
    <recommendedName>
        <fullName evidence="4">Mediator of RNA polymerase II transcription subunit 19</fullName>
    </recommendedName>
</protein>